<dbReference type="RefSeq" id="WP_018383750.1">
    <property type="nucleotide sequence ID" value="NZ_LLZU01000021.1"/>
</dbReference>
<dbReference type="GO" id="GO:0051536">
    <property type="term" value="F:iron-sulfur cluster binding"/>
    <property type="evidence" value="ECO:0007669"/>
    <property type="project" value="UniProtKB-KW"/>
</dbReference>
<dbReference type="PANTHER" id="PTHR11748">
    <property type="entry name" value="D-LACTATE DEHYDROGENASE"/>
    <property type="match status" value="1"/>
</dbReference>
<dbReference type="Gene3D" id="3.30.465.10">
    <property type="match status" value="1"/>
</dbReference>
<dbReference type="STRING" id="76728.AQ490_24500"/>
<dbReference type="GO" id="GO:0004458">
    <property type="term" value="F:D-lactate dehydrogenase (cytochrome) activity"/>
    <property type="evidence" value="ECO:0007669"/>
    <property type="project" value="UniProtKB-EC"/>
</dbReference>
<dbReference type="PROSITE" id="PS51387">
    <property type="entry name" value="FAD_PCMH"/>
    <property type="match status" value="1"/>
</dbReference>
<keyword evidence="9" id="KW-0411">Iron-sulfur</keyword>
<evidence type="ECO:0000256" key="7">
    <source>
        <dbReference type="ARBA" id="ARBA00023002"/>
    </source>
</evidence>
<keyword evidence="6" id="KW-0809">Transit peptide</keyword>
<dbReference type="PROSITE" id="PS00198">
    <property type="entry name" value="4FE4S_FER_1"/>
    <property type="match status" value="1"/>
</dbReference>
<proteinExistence type="inferred from homology"/>
<evidence type="ECO:0000256" key="5">
    <source>
        <dbReference type="ARBA" id="ARBA00022827"/>
    </source>
</evidence>
<keyword evidence="5" id="KW-0274">FAD</keyword>
<dbReference type="InterPro" id="IPR016166">
    <property type="entry name" value="FAD-bd_PCMH"/>
</dbReference>
<dbReference type="SUPFAM" id="SSF46548">
    <property type="entry name" value="alpha-helical ferredoxin"/>
    <property type="match status" value="1"/>
</dbReference>
<evidence type="ECO:0000256" key="2">
    <source>
        <dbReference type="ARBA" id="ARBA00008000"/>
    </source>
</evidence>
<dbReference type="AlphaFoldDB" id="A0A0T6LRL4"/>
<dbReference type="InterPro" id="IPR016169">
    <property type="entry name" value="FAD-bd_PCMH_sub2"/>
</dbReference>
<protein>
    <recommendedName>
        <fullName evidence="10">D-lactate dehydrogenase (cytochrome)</fullName>
        <ecNumber evidence="10">1.1.2.4</ecNumber>
    </recommendedName>
</protein>
<sequence>MKHTDRRPPRRSDHLPTVDASLLTHLEEAAPGTVAARASDRLSFAHDASHYLLVPQAVVAPRDATQVAALLRASATHGLRLTFRSGGTSLSGQATNDGVLVDTRRNFRRVEILDEGTRVRVQPGATVRAVNTRLARYGRKLGPDPASESACTIGGVVANNSSGMACGTELNTYRTLESAVLVLPSGTVLDTAAPDADDQLRTLEPRIHEGLARLRDRVRGNPTSLATIRRLYSIKNTMGYGLNSFVDHTRPVDILTHLVIGSEGTLAFVAEATFRTVAAHPHAATGLLLFPDLAAATGALPELVAAGFAAVELLDATSLRVAQRDPRATEDLRELTVRDHAALLVEHQQPTAEHLRDRTAASAALLHSLPLTAPGELSADPGTRAALWHIRKGLYAAVAGARPSGTTALLEDIAVPGDRLLPTCTDLTELFERHGYTDSVIFGHAKDGNIHFLLNEDFDRDELLTRYLAFTEDLVDLVLGQGGTLKAEHGTGRIMAPYVRRQYGDELHEVMRETKRLIDPAGLLNPGVLLNDDPSAHISHLKSVPTVESEVDRCVECGYCEPVCPSQDLTTTPRRRIALRREMARAQAAGDTDLLARLEREYQYDAIETCAVDGMCRTACPVLIDTGDLTRRLRAEQRGRTERRLWSFAARHWDGVTRTAATALTAARTVPAPLPAAVTSAGRALLGADAVPAWSPDLPRGGSRRLPARAGGPRAVYFPACISTMFGPADPESGPGVTEAFLALCERAGTDVRVPEGIASLCCGTPWKSKGLTDGYAAMRARVVPVLHRATNGGELPVVVDAASCTEGLLHMLAEEHIEVVDAVAFVDSTILPRLPAARRLPSVVVHPTCSSTQLGLNPALLRVAATVAEEVVQPEDWGCCAFAGDRGLLHPELTASATRAESLAVRQHQAAAHASVNRTCELGMTRATGHPYRHLLEILDDVTRPLPA</sequence>
<feature type="domain" description="4Fe-4S ferredoxin-type" evidence="11">
    <location>
        <begin position="543"/>
        <end position="574"/>
    </location>
</feature>
<dbReference type="SUPFAM" id="SSF56176">
    <property type="entry name" value="FAD-binding/transporter-associated domain-like"/>
    <property type="match status" value="1"/>
</dbReference>
<dbReference type="PROSITE" id="PS51379">
    <property type="entry name" value="4FE4S_FER_2"/>
    <property type="match status" value="1"/>
</dbReference>
<evidence type="ECO:0000313" key="14">
    <source>
        <dbReference type="Proteomes" id="UP000050867"/>
    </source>
</evidence>
<dbReference type="Pfam" id="PF13183">
    <property type="entry name" value="Fer4_8"/>
    <property type="match status" value="1"/>
</dbReference>
<dbReference type="Gene3D" id="1.10.1060.10">
    <property type="entry name" value="Alpha-helical ferredoxin"/>
    <property type="match status" value="1"/>
</dbReference>
<dbReference type="Gene3D" id="1.10.45.10">
    <property type="entry name" value="Vanillyl-alcohol Oxidase, Chain A, domain 4"/>
    <property type="match status" value="1"/>
</dbReference>
<dbReference type="GO" id="GO:0008720">
    <property type="term" value="F:D-lactate dehydrogenase (NAD+) activity"/>
    <property type="evidence" value="ECO:0007669"/>
    <property type="project" value="TreeGrafter"/>
</dbReference>
<dbReference type="PANTHER" id="PTHR11748:SF111">
    <property type="entry name" value="D-LACTATE DEHYDROGENASE, MITOCHONDRIAL-RELATED"/>
    <property type="match status" value="1"/>
</dbReference>
<dbReference type="eggNOG" id="COG0247">
    <property type="taxonomic scope" value="Bacteria"/>
</dbReference>
<dbReference type="GO" id="GO:1903457">
    <property type="term" value="P:lactate catabolic process"/>
    <property type="evidence" value="ECO:0007669"/>
    <property type="project" value="TreeGrafter"/>
</dbReference>
<dbReference type="InterPro" id="IPR006094">
    <property type="entry name" value="Oxid_FAD_bind_N"/>
</dbReference>
<comment type="caution">
    <text evidence="13">The sequence shown here is derived from an EMBL/GenBank/DDBJ whole genome shotgun (WGS) entry which is preliminary data.</text>
</comment>
<dbReference type="Pfam" id="PF01565">
    <property type="entry name" value="FAD_binding_4"/>
    <property type="match status" value="1"/>
</dbReference>
<gene>
    <name evidence="13" type="ORF">AQ490_24500</name>
</gene>
<dbReference type="Pfam" id="PF02913">
    <property type="entry name" value="FAD-oxidase_C"/>
    <property type="match status" value="1"/>
</dbReference>
<evidence type="ECO:0000313" key="13">
    <source>
        <dbReference type="EMBL" id="KRV48569.1"/>
    </source>
</evidence>
<dbReference type="EC" id="1.1.2.4" evidence="10"/>
<dbReference type="InterPro" id="IPR016167">
    <property type="entry name" value="FAD-bd_PCMH_sub1"/>
</dbReference>
<keyword evidence="14" id="KW-1185">Reference proteome</keyword>
<evidence type="ECO:0000259" key="11">
    <source>
        <dbReference type="PROSITE" id="PS51379"/>
    </source>
</evidence>
<dbReference type="eggNOG" id="COG0277">
    <property type="taxonomic scope" value="Bacteria"/>
</dbReference>
<evidence type="ECO:0000256" key="8">
    <source>
        <dbReference type="ARBA" id="ARBA00023004"/>
    </source>
</evidence>
<keyword evidence="3" id="KW-0285">Flavoprotein</keyword>
<evidence type="ECO:0000256" key="6">
    <source>
        <dbReference type="ARBA" id="ARBA00022946"/>
    </source>
</evidence>
<organism evidence="13 14">
    <name type="scientific">Wenjunlia vitaminophila</name>
    <name type="common">Streptomyces vitaminophilus</name>
    <dbReference type="NCBI Taxonomy" id="76728"/>
    <lineage>
        <taxon>Bacteria</taxon>
        <taxon>Bacillati</taxon>
        <taxon>Actinomycetota</taxon>
        <taxon>Actinomycetes</taxon>
        <taxon>Kitasatosporales</taxon>
        <taxon>Streptomycetaceae</taxon>
        <taxon>Wenjunlia</taxon>
    </lineage>
</organism>
<dbReference type="InterPro" id="IPR036318">
    <property type="entry name" value="FAD-bd_PCMH-like_sf"/>
</dbReference>
<dbReference type="InterPro" id="IPR009051">
    <property type="entry name" value="Helical_ferredxn"/>
</dbReference>
<keyword evidence="8" id="KW-0408">Iron</keyword>
<dbReference type="InterPro" id="IPR004113">
    <property type="entry name" value="FAD-bd_oxidored_4_C"/>
</dbReference>
<comment type="cofactor">
    <cofactor evidence="1">
        <name>FAD</name>
        <dbReference type="ChEBI" id="CHEBI:57692"/>
    </cofactor>
</comment>
<dbReference type="EMBL" id="LLZU01000021">
    <property type="protein sequence ID" value="KRV48569.1"/>
    <property type="molecule type" value="Genomic_DNA"/>
</dbReference>
<reference evidence="13 14" key="1">
    <citation type="submission" date="2015-10" db="EMBL/GenBank/DDBJ databases">
        <title>Draft genome sequence of pyrrolomycin-producing Streptomyces vitaminophilus.</title>
        <authorList>
            <person name="Graham D.E."/>
            <person name="Mahan K.M."/>
            <person name="Klingeman D.M."/>
            <person name="Hettich R.L."/>
            <person name="Parry R.J."/>
        </authorList>
    </citation>
    <scope>NUCLEOTIDE SEQUENCE [LARGE SCALE GENOMIC DNA]</scope>
    <source>
        <strain evidence="13 14">ATCC 31673</strain>
    </source>
</reference>
<evidence type="ECO:0000256" key="10">
    <source>
        <dbReference type="ARBA" id="ARBA00038897"/>
    </source>
</evidence>
<dbReference type="Proteomes" id="UP000050867">
    <property type="component" value="Unassembled WGS sequence"/>
</dbReference>
<name>A0A0T6LRL4_WENVI</name>
<feature type="domain" description="FAD-binding PCMH-type" evidence="12">
    <location>
        <begin position="51"/>
        <end position="279"/>
    </location>
</feature>
<evidence type="ECO:0000256" key="9">
    <source>
        <dbReference type="ARBA" id="ARBA00023014"/>
    </source>
</evidence>
<evidence type="ECO:0000256" key="3">
    <source>
        <dbReference type="ARBA" id="ARBA00022630"/>
    </source>
</evidence>
<dbReference type="InterPro" id="IPR017900">
    <property type="entry name" value="4Fe4S_Fe_S_CS"/>
</dbReference>
<dbReference type="SUPFAM" id="SSF55103">
    <property type="entry name" value="FAD-linked oxidases, C-terminal domain"/>
    <property type="match status" value="1"/>
</dbReference>
<dbReference type="Gene3D" id="3.30.70.2740">
    <property type="match status" value="1"/>
</dbReference>
<dbReference type="GO" id="GO:0071949">
    <property type="term" value="F:FAD binding"/>
    <property type="evidence" value="ECO:0007669"/>
    <property type="project" value="InterPro"/>
</dbReference>
<keyword evidence="7" id="KW-0560">Oxidoreductase</keyword>
<evidence type="ECO:0000259" key="12">
    <source>
        <dbReference type="PROSITE" id="PS51387"/>
    </source>
</evidence>
<keyword evidence="4" id="KW-0479">Metal-binding</keyword>
<comment type="similarity">
    <text evidence="2">Belongs to the FAD-binding oxidoreductase/transferase type 4 family.</text>
</comment>
<dbReference type="InterPro" id="IPR016171">
    <property type="entry name" value="Vanillyl_alc_oxidase_C-sub2"/>
</dbReference>
<dbReference type="Gene3D" id="3.30.43.10">
    <property type="entry name" value="Uridine Diphospho-n-acetylenolpyruvylglucosamine Reductase, domain 2"/>
    <property type="match status" value="1"/>
</dbReference>
<dbReference type="InterPro" id="IPR017896">
    <property type="entry name" value="4Fe4S_Fe-S-bd"/>
</dbReference>
<evidence type="ECO:0000256" key="1">
    <source>
        <dbReference type="ARBA" id="ARBA00001974"/>
    </source>
</evidence>
<evidence type="ECO:0000256" key="4">
    <source>
        <dbReference type="ARBA" id="ARBA00022723"/>
    </source>
</evidence>
<accession>A0A0T6LRL4</accession>
<dbReference type="GO" id="GO:0046872">
    <property type="term" value="F:metal ion binding"/>
    <property type="evidence" value="ECO:0007669"/>
    <property type="project" value="UniProtKB-KW"/>
</dbReference>
<dbReference type="InterPro" id="IPR016164">
    <property type="entry name" value="FAD-linked_Oxase-like_C"/>
</dbReference>